<dbReference type="PRINTS" id="PR00344">
    <property type="entry name" value="BCTRLSENSOR"/>
</dbReference>
<dbReference type="Proteomes" id="UP000283880">
    <property type="component" value="Unassembled WGS sequence"/>
</dbReference>
<dbReference type="InterPro" id="IPR036890">
    <property type="entry name" value="HATPase_C_sf"/>
</dbReference>
<evidence type="ECO:0000256" key="3">
    <source>
        <dbReference type="ARBA" id="ARBA00022553"/>
    </source>
</evidence>
<dbReference type="EC" id="2.7.13.3" evidence="2"/>
<evidence type="ECO:0000256" key="1">
    <source>
        <dbReference type="ARBA" id="ARBA00000085"/>
    </source>
</evidence>
<evidence type="ECO:0000256" key="8">
    <source>
        <dbReference type="ARBA" id="ARBA00023012"/>
    </source>
</evidence>
<dbReference type="GO" id="GO:0000155">
    <property type="term" value="F:phosphorelay sensor kinase activity"/>
    <property type="evidence" value="ECO:0007669"/>
    <property type="project" value="InterPro"/>
</dbReference>
<feature type="transmembrane region" description="Helical" evidence="9">
    <location>
        <begin position="5"/>
        <end position="26"/>
    </location>
</feature>
<dbReference type="PANTHER" id="PTHR43065:SF46">
    <property type="entry name" value="C4-DICARBOXYLATE TRANSPORT SENSOR PROTEIN DCTB"/>
    <property type="match status" value="1"/>
</dbReference>
<dbReference type="SUPFAM" id="SSF55874">
    <property type="entry name" value="ATPase domain of HSP90 chaperone/DNA topoisomerase II/histidine kinase"/>
    <property type="match status" value="1"/>
</dbReference>
<dbReference type="PROSITE" id="PS50109">
    <property type="entry name" value="HIS_KIN"/>
    <property type="match status" value="1"/>
</dbReference>
<keyword evidence="8" id="KW-0902">Two-component regulatory system</keyword>
<dbReference type="GO" id="GO:0005524">
    <property type="term" value="F:ATP binding"/>
    <property type="evidence" value="ECO:0007669"/>
    <property type="project" value="UniProtKB-KW"/>
</dbReference>
<dbReference type="Pfam" id="PF02518">
    <property type="entry name" value="HATPase_c"/>
    <property type="match status" value="1"/>
</dbReference>
<keyword evidence="6" id="KW-0418">Kinase</keyword>
<evidence type="ECO:0000313" key="11">
    <source>
        <dbReference type="EMBL" id="RGX22896.1"/>
    </source>
</evidence>
<dbReference type="InterPro" id="IPR004358">
    <property type="entry name" value="Sig_transdc_His_kin-like_C"/>
</dbReference>
<dbReference type="InterPro" id="IPR003594">
    <property type="entry name" value="HATPase_dom"/>
</dbReference>
<evidence type="ECO:0000256" key="6">
    <source>
        <dbReference type="ARBA" id="ARBA00022777"/>
    </source>
</evidence>
<accession>A0A413F816</accession>
<keyword evidence="3" id="KW-0597">Phosphoprotein</keyword>
<evidence type="ECO:0000256" key="5">
    <source>
        <dbReference type="ARBA" id="ARBA00022741"/>
    </source>
</evidence>
<dbReference type="PANTHER" id="PTHR43065">
    <property type="entry name" value="SENSOR HISTIDINE KINASE"/>
    <property type="match status" value="1"/>
</dbReference>
<keyword evidence="7" id="KW-0067">ATP-binding</keyword>
<comment type="catalytic activity">
    <reaction evidence="1">
        <text>ATP + protein L-histidine = ADP + protein N-phospho-L-histidine.</text>
        <dbReference type="EC" id="2.7.13.3"/>
    </reaction>
</comment>
<evidence type="ECO:0000256" key="2">
    <source>
        <dbReference type="ARBA" id="ARBA00012438"/>
    </source>
</evidence>
<name>A0A413F816_9FIRM</name>
<evidence type="ECO:0000256" key="4">
    <source>
        <dbReference type="ARBA" id="ARBA00022679"/>
    </source>
</evidence>
<dbReference type="CDD" id="cd00082">
    <property type="entry name" value="HisKA"/>
    <property type="match status" value="1"/>
</dbReference>
<keyword evidence="9" id="KW-1133">Transmembrane helix</keyword>
<dbReference type="Gene3D" id="3.30.565.10">
    <property type="entry name" value="Histidine kinase-like ATPase, C-terminal domain"/>
    <property type="match status" value="1"/>
</dbReference>
<comment type="caution">
    <text evidence="11">The sequence shown here is derived from an EMBL/GenBank/DDBJ whole genome shotgun (WGS) entry which is preliminary data.</text>
</comment>
<dbReference type="EMBL" id="QSBM01000026">
    <property type="protein sequence ID" value="RGX22896.1"/>
    <property type="molecule type" value="Genomic_DNA"/>
</dbReference>
<dbReference type="InterPro" id="IPR005467">
    <property type="entry name" value="His_kinase_dom"/>
</dbReference>
<keyword evidence="5" id="KW-0547">Nucleotide-binding</keyword>
<keyword evidence="4" id="KW-0808">Transferase</keyword>
<gene>
    <name evidence="11" type="ORF">DWV29_25155</name>
</gene>
<organism evidence="11 12">
    <name type="scientific">Enterocloster asparagiformis</name>
    <dbReference type="NCBI Taxonomy" id="333367"/>
    <lineage>
        <taxon>Bacteria</taxon>
        <taxon>Bacillati</taxon>
        <taxon>Bacillota</taxon>
        <taxon>Clostridia</taxon>
        <taxon>Lachnospirales</taxon>
        <taxon>Lachnospiraceae</taxon>
        <taxon>Enterocloster</taxon>
    </lineage>
</organism>
<dbReference type="SMART" id="SM00387">
    <property type="entry name" value="HATPase_c"/>
    <property type="match status" value="1"/>
</dbReference>
<evidence type="ECO:0000256" key="9">
    <source>
        <dbReference type="SAM" id="Phobius"/>
    </source>
</evidence>
<sequence length="721" mass="82953">MKKEYLLIGIATVLLFILIVKNFYAYNRYLVEEQQKEFLRLAKVVTYGLEERLDGEKDGLDQFFNPYLLAKETAAMAGEEKLQELGHWMSQYLDMAPDRRHQILLADRAGKIIKDVRAEGEDSFWTEETYPNSNELGDKTVLGKAFLIGTHEYTIPIIKPLTGEPEYYLILLMDMDEIRGYLNKVVEDEKENGYVALKNQEGYILSHKNPEQVGLHMVRDRKEKYPDLDLTYLDRLEAMQLSGKEDTYVYDSYWFGEKEIKRGKKVATFTPLYLDHEFWVVTINLDYQTYMVPLQQFMYKGIGLSACVLLLFGGLLFRLNRAGEEHKKMVRENHYLHELNEAMSELGREREQRMHARKLSQIGTMTGKIAHDFRNFLMPVLGHAEFLLLDERLPDKAKRDVEKIMEYAEKASQLTDQIAKLSRHEKAAAEYEYFDIIKELPAWLEAVAMILPKQIQFEMNILLDQAWVYGNQTQLQEVLWNLCSNGRDAMKETGGTLLVAVDRVERGAVPENVGVSRYDGSFLRILVADTGCGMDTSILEHLFDSFYTTKPAGEGSGLGLSISYDIVCQHGGDIKVETEVGAGSRFTVYLPCRGQKPKAEQNGTTRSIMLLSDRKKLDEVKYFKKFGYESKVVNVTREGVKELEAHGGEYKYIFLESGYCDIEDNEFFMYVCRNHPGIHIFIITDVVTRQIMELKERGIIAGYLKKPFSSTDVEALTNQFP</sequence>
<evidence type="ECO:0000256" key="7">
    <source>
        <dbReference type="ARBA" id="ARBA00022840"/>
    </source>
</evidence>
<proteinExistence type="predicted"/>
<keyword evidence="9" id="KW-0472">Membrane</keyword>
<dbReference type="InterPro" id="IPR003661">
    <property type="entry name" value="HisK_dim/P_dom"/>
</dbReference>
<dbReference type="AlphaFoldDB" id="A0A413F816"/>
<dbReference type="Gene3D" id="1.10.287.130">
    <property type="match status" value="1"/>
</dbReference>
<evidence type="ECO:0000313" key="12">
    <source>
        <dbReference type="Proteomes" id="UP000283880"/>
    </source>
</evidence>
<reference evidence="11 12" key="1">
    <citation type="submission" date="2018-08" db="EMBL/GenBank/DDBJ databases">
        <title>A genome reference for cultivated species of the human gut microbiota.</title>
        <authorList>
            <person name="Zou Y."/>
            <person name="Xue W."/>
            <person name="Luo G."/>
        </authorList>
    </citation>
    <scope>NUCLEOTIDE SEQUENCE [LARGE SCALE GENOMIC DNA]</scope>
    <source>
        <strain evidence="11 12">AF04-15</strain>
    </source>
</reference>
<feature type="domain" description="Histidine kinase" evidence="10">
    <location>
        <begin position="368"/>
        <end position="594"/>
    </location>
</feature>
<evidence type="ECO:0000259" key="10">
    <source>
        <dbReference type="PROSITE" id="PS50109"/>
    </source>
</evidence>
<dbReference type="InterPro" id="IPR036097">
    <property type="entry name" value="HisK_dim/P_sf"/>
</dbReference>
<feature type="transmembrane region" description="Helical" evidence="9">
    <location>
        <begin position="297"/>
        <end position="319"/>
    </location>
</feature>
<protein>
    <recommendedName>
        <fullName evidence="2">histidine kinase</fullName>
        <ecNumber evidence="2">2.7.13.3</ecNumber>
    </recommendedName>
</protein>
<dbReference type="SUPFAM" id="SSF47384">
    <property type="entry name" value="Homodimeric domain of signal transducing histidine kinase"/>
    <property type="match status" value="1"/>
</dbReference>
<keyword evidence="9" id="KW-0812">Transmembrane</keyword>